<evidence type="ECO:0000256" key="1">
    <source>
        <dbReference type="SAM" id="MobiDB-lite"/>
    </source>
</evidence>
<dbReference type="AlphaFoldDB" id="A0AAV9VMC2"/>
<organism evidence="3 4">
    <name type="scientific">Orbilia blumenaviensis</name>
    <dbReference type="NCBI Taxonomy" id="1796055"/>
    <lineage>
        <taxon>Eukaryota</taxon>
        <taxon>Fungi</taxon>
        <taxon>Dikarya</taxon>
        <taxon>Ascomycota</taxon>
        <taxon>Pezizomycotina</taxon>
        <taxon>Orbiliomycetes</taxon>
        <taxon>Orbiliales</taxon>
        <taxon>Orbiliaceae</taxon>
        <taxon>Orbilia</taxon>
    </lineage>
</organism>
<protein>
    <submittedName>
        <fullName evidence="3">Uncharacterized protein</fullName>
    </submittedName>
</protein>
<proteinExistence type="predicted"/>
<feature type="chain" id="PRO_5043979083" evidence="2">
    <location>
        <begin position="22"/>
        <end position="319"/>
    </location>
</feature>
<accession>A0AAV9VMC2</accession>
<comment type="caution">
    <text evidence="3">The sequence shown here is derived from an EMBL/GenBank/DDBJ whole genome shotgun (WGS) entry which is preliminary data.</text>
</comment>
<feature type="compositionally biased region" description="Basic and acidic residues" evidence="1">
    <location>
        <begin position="307"/>
        <end position="319"/>
    </location>
</feature>
<keyword evidence="2" id="KW-0732">Signal</keyword>
<keyword evidence="4" id="KW-1185">Reference proteome</keyword>
<reference evidence="3 4" key="1">
    <citation type="submission" date="2019-10" db="EMBL/GenBank/DDBJ databases">
        <authorList>
            <person name="Palmer J.M."/>
        </authorList>
    </citation>
    <scope>NUCLEOTIDE SEQUENCE [LARGE SCALE GENOMIC DNA]</scope>
    <source>
        <strain evidence="3 4">TWF730</strain>
    </source>
</reference>
<name>A0AAV9VMC2_9PEZI</name>
<evidence type="ECO:0000313" key="3">
    <source>
        <dbReference type="EMBL" id="KAK6362339.1"/>
    </source>
</evidence>
<dbReference type="EMBL" id="JAVHNS010000002">
    <property type="protein sequence ID" value="KAK6362339.1"/>
    <property type="molecule type" value="Genomic_DNA"/>
</dbReference>
<gene>
    <name evidence="3" type="ORF">TWF730_006034</name>
</gene>
<dbReference type="Proteomes" id="UP001373714">
    <property type="component" value="Unassembled WGS sequence"/>
</dbReference>
<feature type="region of interest" description="Disordered" evidence="1">
    <location>
        <begin position="276"/>
        <end position="319"/>
    </location>
</feature>
<sequence>MWWRSNIALVLLCAWLPLLSGVLAPNRAAGCGDVPATIGRREFDNFFKAEQENIQVLAAAIEEIDYLQEEGMCPSNLDYINVFHRDPSFHVQPLINKLFDARIQIGQLVQESVEDEAEGYGTFFDEADLGLIHKTIYNLEIRANAEKDAVDGFLADIDNLARLRYPDITERKVNLVNLAMQIDDGHPDGPFLVEYTVGARENLQERFDNLVERMELAISDYDRELEVHDIVDRGQLDEWFPKGSTYQDVIGALIRWSSCWLEGVGAAAEALRAIGPAPKPDDPRPARWGAFGRGLSTIGRSLSSIGRGDRGGRGRSDKC</sequence>
<feature type="signal peptide" evidence="2">
    <location>
        <begin position="1"/>
        <end position="21"/>
    </location>
</feature>
<feature type="compositionally biased region" description="Low complexity" evidence="1">
    <location>
        <begin position="293"/>
        <end position="306"/>
    </location>
</feature>
<evidence type="ECO:0000313" key="4">
    <source>
        <dbReference type="Proteomes" id="UP001373714"/>
    </source>
</evidence>
<evidence type="ECO:0000256" key="2">
    <source>
        <dbReference type="SAM" id="SignalP"/>
    </source>
</evidence>